<accession>A0AAW4ISU1</accession>
<evidence type="ECO:0000313" key="2">
    <source>
        <dbReference type="EMBL" id="MBO3357648.1"/>
    </source>
</evidence>
<feature type="region of interest" description="Disordered" evidence="1">
    <location>
        <begin position="118"/>
        <end position="157"/>
    </location>
</feature>
<evidence type="ECO:0000256" key="1">
    <source>
        <dbReference type="SAM" id="MobiDB-lite"/>
    </source>
</evidence>
<reference evidence="2" key="1">
    <citation type="submission" date="2020-12" db="EMBL/GenBank/DDBJ databases">
        <title>Comparative genomics of Clostridium perfringens reveals patterns of host-associated phylogenetic clades and virulence factors.</title>
        <authorList>
            <person name="Smith A.H."/>
            <person name="Geier R."/>
        </authorList>
    </citation>
    <scope>NUCLEOTIDE SEQUENCE</scope>
    <source>
        <strain evidence="2">CHD30677R</strain>
    </source>
</reference>
<dbReference type="EMBL" id="JAENQP010000001">
    <property type="protein sequence ID" value="MBO3357648.1"/>
    <property type="molecule type" value="Genomic_DNA"/>
</dbReference>
<proteinExistence type="predicted"/>
<feature type="compositionally biased region" description="Polar residues" evidence="1">
    <location>
        <begin position="144"/>
        <end position="156"/>
    </location>
</feature>
<gene>
    <name evidence="2" type="ORF">JJB47_02515</name>
</gene>
<dbReference type="AlphaFoldDB" id="A0AAW4ISU1"/>
<evidence type="ECO:0000313" key="3">
    <source>
        <dbReference type="Proteomes" id="UP000668068"/>
    </source>
</evidence>
<evidence type="ECO:0008006" key="4">
    <source>
        <dbReference type="Google" id="ProtNLM"/>
    </source>
</evidence>
<dbReference type="RefSeq" id="WP_003477310.1">
    <property type="nucleotide sequence ID" value="NZ_JAALMP010000024.1"/>
</dbReference>
<dbReference type="Proteomes" id="UP000668068">
    <property type="component" value="Unassembled WGS sequence"/>
</dbReference>
<protein>
    <recommendedName>
        <fullName evidence="4">DnaD domain protein</fullName>
    </recommendedName>
</protein>
<name>A0AAW4ISU1_CLOPF</name>
<sequence>MAQRRMFSIKVIDSAKFLKMPSSSRLLYYDLGMRADDDGIVEAFNVLRMTGATEDDLRILVSKGYIRVLNEDLVTYIIDWKEHNKIRADRKIDSMYKDLLLQIMPEVNLLESKERADRKKKSWDDNGTSHGQPMDSIGQDRLGQDSTGQVRTTTGEENVVVDKREELKEVLKNFSSDEIKSLTEFCSNNKVSVDVIVEKLKIINQMKKINNRVGALISAIKEDWKPNKGQTNNNCNFNQRDYDYDSLEKQLLGWEE</sequence>
<organism evidence="2 3">
    <name type="scientific">Clostridium perfringens</name>
    <dbReference type="NCBI Taxonomy" id="1502"/>
    <lineage>
        <taxon>Bacteria</taxon>
        <taxon>Bacillati</taxon>
        <taxon>Bacillota</taxon>
        <taxon>Clostridia</taxon>
        <taxon>Eubacteriales</taxon>
        <taxon>Clostridiaceae</taxon>
        <taxon>Clostridium</taxon>
    </lineage>
</organism>
<comment type="caution">
    <text evidence="2">The sequence shown here is derived from an EMBL/GenBank/DDBJ whole genome shotgun (WGS) entry which is preliminary data.</text>
</comment>